<evidence type="ECO:0000313" key="2">
    <source>
        <dbReference type="EMBL" id="MBO3661905.1"/>
    </source>
</evidence>
<dbReference type="PANTHER" id="PTHR48207:SF3">
    <property type="entry name" value="SUCCINATE--HYDROXYMETHYLGLUTARATE COA-TRANSFERASE"/>
    <property type="match status" value="1"/>
</dbReference>
<reference evidence="2" key="1">
    <citation type="submission" date="2021-03" db="EMBL/GenBank/DDBJ databases">
        <title>Microbacterium sp. nov., a novel actinobacterium isolated from cow dung.</title>
        <authorList>
            <person name="Zhang L."/>
        </authorList>
    </citation>
    <scope>NUCLEOTIDE SEQUENCE</scope>
    <source>
        <strain evidence="2">NEAU-LLB</strain>
    </source>
</reference>
<proteinExistence type="predicted"/>
<dbReference type="GO" id="GO:0008410">
    <property type="term" value="F:CoA-transferase activity"/>
    <property type="evidence" value="ECO:0007669"/>
    <property type="project" value="TreeGrafter"/>
</dbReference>
<protein>
    <submittedName>
        <fullName evidence="2">CoA transferase</fullName>
    </submittedName>
</protein>
<dbReference type="PANTHER" id="PTHR48207">
    <property type="entry name" value="SUCCINATE--HYDROXYMETHYLGLUTARATE COA-TRANSFERASE"/>
    <property type="match status" value="1"/>
</dbReference>
<accession>A0A939TP10</accession>
<name>A0A939TP10_9MICO</name>
<dbReference type="Pfam" id="PF02515">
    <property type="entry name" value="CoA_transf_3"/>
    <property type="match status" value="1"/>
</dbReference>
<dbReference type="InterPro" id="IPR003673">
    <property type="entry name" value="CoA-Trfase_fam_III"/>
</dbReference>
<keyword evidence="1 2" id="KW-0808">Transferase</keyword>
<dbReference type="Gene3D" id="3.30.1540.10">
    <property type="entry name" value="formyl-coa transferase, domain 3"/>
    <property type="match status" value="1"/>
</dbReference>
<dbReference type="RefSeq" id="WP_208499206.1">
    <property type="nucleotide sequence ID" value="NZ_JAGFOA010000001.1"/>
</dbReference>
<dbReference type="SUPFAM" id="SSF89796">
    <property type="entry name" value="CoA-transferase family III (CaiB/BaiF)"/>
    <property type="match status" value="1"/>
</dbReference>
<dbReference type="Proteomes" id="UP000680132">
    <property type="component" value="Unassembled WGS sequence"/>
</dbReference>
<dbReference type="InterPro" id="IPR044855">
    <property type="entry name" value="CoA-Trfase_III_dom3_sf"/>
</dbReference>
<evidence type="ECO:0000256" key="1">
    <source>
        <dbReference type="ARBA" id="ARBA00022679"/>
    </source>
</evidence>
<dbReference type="Gene3D" id="3.40.50.10540">
    <property type="entry name" value="Crotonobetainyl-coa:carnitine coa-transferase, domain 1"/>
    <property type="match status" value="1"/>
</dbReference>
<organism evidence="2 3">
    <name type="scientific">Microbacterium stercoris</name>
    <dbReference type="NCBI Taxonomy" id="2820289"/>
    <lineage>
        <taxon>Bacteria</taxon>
        <taxon>Bacillati</taxon>
        <taxon>Actinomycetota</taxon>
        <taxon>Actinomycetes</taxon>
        <taxon>Micrococcales</taxon>
        <taxon>Microbacteriaceae</taxon>
        <taxon>Microbacterium</taxon>
    </lineage>
</organism>
<evidence type="ECO:0000313" key="3">
    <source>
        <dbReference type="Proteomes" id="UP000680132"/>
    </source>
</evidence>
<dbReference type="InterPro" id="IPR023606">
    <property type="entry name" value="CoA-Trfase_III_dom_1_sf"/>
</dbReference>
<dbReference type="EMBL" id="JAGFOA010000001">
    <property type="protein sequence ID" value="MBO3661905.1"/>
    <property type="molecule type" value="Genomic_DNA"/>
</dbReference>
<dbReference type="InterPro" id="IPR050483">
    <property type="entry name" value="CoA-transferase_III_domain"/>
</dbReference>
<dbReference type="AlphaFoldDB" id="A0A939TP10"/>
<keyword evidence="3" id="KW-1185">Reference proteome</keyword>
<comment type="caution">
    <text evidence="2">The sequence shown here is derived from an EMBL/GenBank/DDBJ whole genome shotgun (WGS) entry which is preliminary data.</text>
</comment>
<gene>
    <name evidence="2" type="ORF">J5V96_00090</name>
</gene>
<sequence length="377" mass="39155">MTTPPEGGPLAGVVVADLSRVLAGPYCTMMLGDLGATVIKVESPQGDETRTWVPPERDGSGTYFLSVNRDKQSIALDFSAPDDLALVRRIVDRADVVVQNFKPGGLVRFGLDYETLSAARPELVYASISGFGSTGGADLPGYDLLAQAVSGMMSVTGSPDGEPTKVGVAVFDVIAGLHAVTGILAALRARDLTGRGDHVEVNLLSSALSGLVNQASAYVAGGVEPGRLGNAHPSLYPYEPFPARDREIVIAVGNDAQFARLADAVGLEPDPSWATMRGRNLARADVRAALIERLAARDADEWFAVLRAAGVPAAPILSIGGGVALAEELGLAPVTLAGDVPTIRHPIGFANATLPDPVAPPALDADRAAVLEWLGEQ</sequence>